<sequence length="56" mass="6231">MTSYSSICDYEEGNVNDSSDGQTSVENNVHQGEREFVQDNKSIGRFCLDGSLPELK</sequence>
<dbReference type="InterPro" id="IPR029047">
    <property type="entry name" value="HSP70_peptide-bd_sf"/>
</dbReference>
<organism evidence="4 5">
    <name type="scientific">Solanum bulbocastanum</name>
    <name type="common">Wild potato</name>
    <dbReference type="NCBI Taxonomy" id="147425"/>
    <lineage>
        <taxon>Eukaryota</taxon>
        <taxon>Viridiplantae</taxon>
        <taxon>Streptophyta</taxon>
        <taxon>Embryophyta</taxon>
        <taxon>Tracheophyta</taxon>
        <taxon>Spermatophyta</taxon>
        <taxon>Magnoliopsida</taxon>
        <taxon>eudicotyledons</taxon>
        <taxon>Gunneridae</taxon>
        <taxon>Pentapetalae</taxon>
        <taxon>asterids</taxon>
        <taxon>lamiids</taxon>
        <taxon>Solanales</taxon>
        <taxon>Solanaceae</taxon>
        <taxon>Solanoideae</taxon>
        <taxon>Solaneae</taxon>
        <taxon>Solanum</taxon>
    </lineage>
</organism>
<dbReference type="Pfam" id="PF00012">
    <property type="entry name" value="HSP70"/>
    <property type="match status" value="1"/>
</dbReference>
<evidence type="ECO:0000256" key="2">
    <source>
        <dbReference type="ARBA" id="ARBA00022840"/>
    </source>
</evidence>
<protein>
    <submittedName>
        <fullName evidence="4">Uncharacterized protein</fullName>
    </submittedName>
</protein>
<evidence type="ECO:0000256" key="1">
    <source>
        <dbReference type="ARBA" id="ARBA00022741"/>
    </source>
</evidence>
<name>A0AAN8U2G4_SOLBU</name>
<reference evidence="4 5" key="1">
    <citation type="submission" date="2024-02" db="EMBL/GenBank/DDBJ databases">
        <title>de novo genome assembly of Solanum bulbocastanum strain 11H21.</title>
        <authorList>
            <person name="Hosaka A.J."/>
        </authorList>
    </citation>
    <scope>NUCLEOTIDE SEQUENCE [LARGE SCALE GENOMIC DNA]</scope>
    <source>
        <tissue evidence="4">Young leaves</tissue>
    </source>
</reference>
<dbReference type="GO" id="GO:0005524">
    <property type="term" value="F:ATP binding"/>
    <property type="evidence" value="ECO:0007669"/>
    <property type="project" value="UniProtKB-KW"/>
</dbReference>
<accession>A0AAN8U2G4</accession>
<evidence type="ECO:0000313" key="5">
    <source>
        <dbReference type="Proteomes" id="UP001371456"/>
    </source>
</evidence>
<dbReference type="SUPFAM" id="SSF100920">
    <property type="entry name" value="Heat shock protein 70kD (HSP70), peptide-binding domain"/>
    <property type="match status" value="1"/>
</dbReference>
<dbReference type="AlphaFoldDB" id="A0AAN8U2G4"/>
<dbReference type="GO" id="GO:0140662">
    <property type="term" value="F:ATP-dependent protein folding chaperone"/>
    <property type="evidence" value="ECO:0007669"/>
    <property type="project" value="InterPro"/>
</dbReference>
<dbReference type="Proteomes" id="UP001371456">
    <property type="component" value="Unassembled WGS sequence"/>
</dbReference>
<comment type="caution">
    <text evidence="4">The sequence shown here is derived from an EMBL/GenBank/DDBJ whole genome shotgun (WGS) entry which is preliminary data.</text>
</comment>
<dbReference type="InterPro" id="IPR013126">
    <property type="entry name" value="Hsp_70_fam"/>
</dbReference>
<keyword evidence="2" id="KW-0067">ATP-binding</keyword>
<evidence type="ECO:0000256" key="3">
    <source>
        <dbReference type="SAM" id="MobiDB-lite"/>
    </source>
</evidence>
<feature type="region of interest" description="Disordered" evidence="3">
    <location>
        <begin position="1"/>
        <end position="30"/>
    </location>
</feature>
<dbReference type="EMBL" id="JBANQN010000001">
    <property type="protein sequence ID" value="KAK6803467.1"/>
    <property type="molecule type" value="Genomic_DNA"/>
</dbReference>
<proteinExistence type="predicted"/>
<keyword evidence="1" id="KW-0547">Nucleotide-binding</keyword>
<dbReference type="Gene3D" id="2.60.34.10">
    <property type="entry name" value="Substrate Binding Domain Of DNAk, Chain A, domain 1"/>
    <property type="match status" value="1"/>
</dbReference>
<keyword evidence="5" id="KW-1185">Reference proteome</keyword>
<evidence type="ECO:0000313" key="4">
    <source>
        <dbReference type="EMBL" id="KAK6803467.1"/>
    </source>
</evidence>
<gene>
    <name evidence="4" type="ORF">RDI58_001251</name>
</gene>
<feature type="compositionally biased region" description="Polar residues" evidence="3">
    <location>
        <begin position="15"/>
        <end position="30"/>
    </location>
</feature>